<dbReference type="InterPro" id="IPR012910">
    <property type="entry name" value="Plug_dom"/>
</dbReference>
<dbReference type="CDD" id="cd11308">
    <property type="entry name" value="Peptidase_M14NE-CP-C_like"/>
    <property type="match status" value="1"/>
</dbReference>
<sequence length="1129" mass="125138">MQLTDCYRHFFARSLLKKTMLIMKINFFLILVMCLHVSAKSLSQDISISVKEAPLEEVLANIKKQSNYHFFYDAQQLKTALPVTSMVQKTTLKKAMEAVMKDQPLTWYIDEEHKLVTIGRPPANTVFAVPVVNGGINGIVTDEKNKPIPGATVSIKPFNKGMATNEDGKFYFPNLPPGEYQVTVTFIGYNTYKTNVRVNGSAVTITVPLKPGLTELNASVIVGYGTTTKRVQTESMASIKSEELTQNHASASVSDMLAGRLPGLYSIKSGGAPGAGTTLFVRGLSTFNNSAPLVVIDGIPDRKLDDLNAADIETISVLKDASAISVYGARAANGVILVTTKKGSLGKSNIAFTANLINQRPTQYYKQMNSYQYASLYNEALKNENAYNPALGVGFSDDALQKFKDGSDPDHYPNTNWIDQVLAKSIWQKNYNLSVSGGSDKVRYYLSGGYVKNDGMINVEGYKRYNLRSNLDARITRDLKVTLNLMGAFNNTNGEAVYGTEYVIKNLYSTPPTRVNQFTNGTYANVPEQRGNTYLQSIGKSGYYFNNGNVFNSMVNLQYDVPFIKGLSVKGNAAFDKLYTFAKRFATPYDMYSINAAGAYTKVAAYPTDPFLREYFTQSYSTTLEGGLAYDNRFGRHQLSGTLLYTQTNSKIDNFDTQRSGFISSSLSELGLGDPTRVTNGGTASQSARRGMVGRVSYNYDTRYLFQFNFRYDGSDIFPPDHRFGFFPSFSAGWVISDEPFMQSIADKISFLKLRASWGQLGNDRVNPYQFLTTYALSTTGGYTLGGASPVFYQTLQPNVLANPLFTWERANISNAGLELHLKRDVLTLEADYFYKRTKDILAPPAAQVPAVIGIGLPSTNDGIVDSRGLELNLTHRMKVGKFSYYVSPNVSFAKNKVIHYPESQSIPDWQKVSGKSIGYYNNSVGQNGLGYVSDGLYQSDADVAKGPTPLYPNVKAGDIRYKDIDGDGKITTADRVLIGADLFPKIQYGVSFGAKYEGLELNVLMQGAGNVKGYAYINLPASTQKLDRWTPDNPNASFPRLWYNNQNNQQVSDFWLRNTAFLRVKNIELAYSLPAYMLRPIHANLLRVFVSANNAFTFTHFKLFDPESAGQVRDPLMKSYTAGLTLQF</sequence>
<keyword evidence="4 7" id="KW-0812">Transmembrane</keyword>
<comment type="subcellular location">
    <subcellularLocation>
        <location evidence="1 7">Cell outer membrane</location>
        <topology evidence="1 7">Multi-pass membrane protein</topology>
    </subcellularLocation>
</comment>
<dbReference type="Gene3D" id="2.40.170.20">
    <property type="entry name" value="TonB-dependent receptor, beta-barrel domain"/>
    <property type="match status" value="1"/>
</dbReference>
<feature type="transmembrane region" description="Helical" evidence="8">
    <location>
        <begin position="21"/>
        <end position="39"/>
    </location>
</feature>
<dbReference type="NCBIfam" id="TIGR04056">
    <property type="entry name" value="OMP_RagA_SusC"/>
    <property type="match status" value="1"/>
</dbReference>
<evidence type="ECO:0000256" key="6">
    <source>
        <dbReference type="ARBA" id="ARBA00023237"/>
    </source>
</evidence>
<dbReference type="Proteomes" id="UP000249819">
    <property type="component" value="Unassembled WGS sequence"/>
</dbReference>
<dbReference type="SUPFAM" id="SSF49464">
    <property type="entry name" value="Carboxypeptidase regulatory domain-like"/>
    <property type="match status" value="1"/>
</dbReference>
<evidence type="ECO:0000256" key="7">
    <source>
        <dbReference type="PROSITE-ProRule" id="PRU01360"/>
    </source>
</evidence>
<dbReference type="Pfam" id="PF13620">
    <property type="entry name" value="CarboxypepD_reg"/>
    <property type="match status" value="1"/>
</dbReference>
<dbReference type="PROSITE" id="PS52016">
    <property type="entry name" value="TONB_DEPENDENT_REC_3"/>
    <property type="match status" value="1"/>
</dbReference>
<proteinExistence type="inferred from homology"/>
<evidence type="ECO:0000256" key="1">
    <source>
        <dbReference type="ARBA" id="ARBA00004571"/>
    </source>
</evidence>
<evidence type="ECO:0000259" key="9">
    <source>
        <dbReference type="Pfam" id="PF07715"/>
    </source>
</evidence>
<dbReference type="Pfam" id="PF07715">
    <property type="entry name" value="Plug"/>
    <property type="match status" value="1"/>
</dbReference>
<dbReference type="InterPro" id="IPR039426">
    <property type="entry name" value="TonB-dep_rcpt-like"/>
</dbReference>
<dbReference type="NCBIfam" id="TIGR04057">
    <property type="entry name" value="SusC_RagA_signa"/>
    <property type="match status" value="1"/>
</dbReference>
<evidence type="ECO:0000256" key="2">
    <source>
        <dbReference type="ARBA" id="ARBA00022448"/>
    </source>
</evidence>
<keyword evidence="6 7" id="KW-0998">Cell outer membrane</keyword>
<evidence type="ECO:0000313" key="10">
    <source>
        <dbReference type="EMBL" id="RAJ82113.1"/>
    </source>
</evidence>
<name>A0A327W0F5_9BACT</name>
<dbReference type="InterPro" id="IPR023997">
    <property type="entry name" value="TonB-dep_OMP_SusC/RagA_CS"/>
</dbReference>
<evidence type="ECO:0000256" key="3">
    <source>
        <dbReference type="ARBA" id="ARBA00022452"/>
    </source>
</evidence>
<evidence type="ECO:0000313" key="11">
    <source>
        <dbReference type="Proteomes" id="UP000249819"/>
    </source>
</evidence>
<protein>
    <submittedName>
        <fullName evidence="10">TonB-linked SusC/RagA family outer membrane protein</fullName>
    </submittedName>
</protein>
<evidence type="ECO:0000256" key="5">
    <source>
        <dbReference type="ARBA" id="ARBA00023136"/>
    </source>
</evidence>
<dbReference type="Gene3D" id="2.60.40.1120">
    <property type="entry name" value="Carboxypeptidase-like, regulatory domain"/>
    <property type="match status" value="1"/>
</dbReference>
<dbReference type="Gene3D" id="2.170.130.10">
    <property type="entry name" value="TonB-dependent receptor, plug domain"/>
    <property type="match status" value="1"/>
</dbReference>
<dbReference type="SUPFAM" id="SSF56935">
    <property type="entry name" value="Porins"/>
    <property type="match status" value="1"/>
</dbReference>
<dbReference type="InterPro" id="IPR023996">
    <property type="entry name" value="TonB-dep_OMP_SusC/RagA"/>
</dbReference>
<keyword evidence="2 7" id="KW-0813">Transport</keyword>
<comment type="similarity">
    <text evidence="7">Belongs to the TonB-dependent receptor family.</text>
</comment>
<comment type="caution">
    <text evidence="10">The sequence shown here is derived from an EMBL/GenBank/DDBJ whole genome shotgun (WGS) entry which is preliminary data.</text>
</comment>
<dbReference type="AlphaFoldDB" id="A0A327W0F5"/>
<dbReference type="InterPro" id="IPR037066">
    <property type="entry name" value="Plug_dom_sf"/>
</dbReference>
<gene>
    <name evidence="10" type="ORF">CLV59_104338</name>
</gene>
<keyword evidence="8" id="KW-1133">Transmembrane helix</keyword>
<dbReference type="OrthoDB" id="9768177at2"/>
<keyword evidence="3 7" id="KW-1134">Transmembrane beta strand</keyword>
<keyword evidence="5 7" id="KW-0472">Membrane</keyword>
<keyword evidence="11" id="KW-1185">Reference proteome</keyword>
<accession>A0A327W0F5</accession>
<evidence type="ECO:0000256" key="8">
    <source>
        <dbReference type="SAM" id="Phobius"/>
    </source>
</evidence>
<dbReference type="InterPro" id="IPR036942">
    <property type="entry name" value="Beta-barrel_TonB_sf"/>
</dbReference>
<feature type="domain" description="TonB-dependent receptor plug" evidence="9">
    <location>
        <begin position="230"/>
        <end position="335"/>
    </location>
</feature>
<evidence type="ECO:0000256" key="4">
    <source>
        <dbReference type="ARBA" id="ARBA00022692"/>
    </source>
</evidence>
<dbReference type="GO" id="GO:0009279">
    <property type="term" value="C:cell outer membrane"/>
    <property type="evidence" value="ECO:0007669"/>
    <property type="project" value="UniProtKB-SubCell"/>
</dbReference>
<dbReference type="EMBL" id="QLMA01000004">
    <property type="protein sequence ID" value="RAJ82113.1"/>
    <property type="molecule type" value="Genomic_DNA"/>
</dbReference>
<dbReference type="InterPro" id="IPR008969">
    <property type="entry name" value="CarboxyPept-like_regulatory"/>
</dbReference>
<reference evidence="10 11" key="1">
    <citation type="submission" date="2018-06" db="EMBL/GenBank/DDBJ databases">
        <title>Genomic Encyclopedia of Archaeal and Bacterial Type Strains, Phase II (KMG-II): from individual species to whole genera.</title>
        <authorList>
            <person name="Goeker M."/>
        </authorList>
    </citation>
    <scope>NUCLEOTIDE SEQUENCE [LARGE SCALE GENOMIC DNA]</scope>
    <source>
        <strain evidence="10 11">DSM 29821</strain>
    </source>
</reference>
<organism evidence="10 11">
    <name type="scientific">Chitinophaga dinghuensis</name>
    <dbReference type="NCBI Taxonomy" id="1539050"/>
    <lineage>
        <taxon>Bacteria</taxon>
        <taxon>Pseudomonadati</taxon>
        <taxon>Bacteroidota</taxon>
        <taxon>Chitinophagia</taxon>
        <taxon>Chitinophagales</taxon>
        <taxon>Chitinophagaceae</taxon>
        <taxon>Chitinophaga</taxon>
    </lineage>
</organism>